<dbReference type="GO" id="GO:0003924">
    <property type="term" value="F:GTPase activity"/>
    <property type="evidence" value="ECO:0007669"/>
    <property type="project" value="InterPro"/>
</dbReference>
<dbReference type="Proteomes" id="UP000187209">
    <property type="component" value="Unassembled WGS sequence"/>
</dbReference>
<dbReference type="Gene3D" id="1.20.1000.10">
    <property type="entry name" value="Guanylate-binding protein, C-terminal domain"/>
    <property type="match status" value="1"/>
</dbReference>
<evidence type="ECO:0000313" key="8">
    <source>
        <dbReference type="Proteomes" id="UP000187209"/>
    </source>
</evidence>
<dbReference type="InterPro" id="IPR003191">
    <property type="entry name" value="Guanylate-bd/ATL_C"/>
</dbReference>
<dbReference type="FunFam" id="3.40.50.300:FF:001470">
    <property type="entry name" value="Interferon-induced guanylate-binding protein 1"/>
    <property type="match status" value="1"/>
</dbReference>
<accession>A0A1R2C8K3</accession>
<evidence type="ECO:0000256" key="2">
    <source>
        <dbReference type="ARBA" id="ARBA00022801"/>
    </source>
</evidence>
<evidence type="ECO:0000256" key="1">
    <source>
        <dbReference type="ARBA" id="ARBA00022741"/>
    </source>
</evidence>
<feature type="coiled-coil region" evidence="5">
    <location>
        <begin position="1316"/>
        <end position="1485"/>
    </location>
</feature>
<dbReference type="InterPro" id="IPR027417">
    <property type="entry name" value="P-loop_NTPase"/>
</dbReference>
<evidence type="ECO:0000313" key="7">
    <source>
        <dbReference type="EMBL" id="OMJ85342.1"/>
    </source>
</evidence>
<proteinExistence type="inferred from homology"/>
<organism evidence="7 8">
    <name type="scientific">Stentor coeruleus</name>
    <dbReference type="NCBI Taxonomy" id="5963"/>
    <lineage>
        <taxon>Eukaryota</taxon>
        <taxon>Sar</taxon>
        <taxon>Alveolata</taxon>
        <taxon>Ciliophora</taxon>
        <taxon>Postciliodesmatophora</taxon>
        <taxon>Heterotrichea</taxon>
        <taxon>Heterotrichida</taxon>
        <taxon>Stentoridae</taxon>
        <taxon>Stentor</taxon>
    </lineage>
</organism>
<keyword evidence="8" id="KW-1185">Reference proteome</keyword>
<dbReference type="GO" id="GO:0005525">
    <property type="term" value="F:GTP binding"/>
    <property type="evidence" value="ECO:0007669"/>
    <property type="project" value="UniProtKB-KW"/>
</dbReference>
<sequence>MANLKYSSPSTEFEFTDTALPLLTYNQNTKNYEIATVALAMLRSLKGKISVITVAGLYRTGKSYLLNQVLLERKNGFRVGPSINPCTKGMWLWGRPLEGLSYKNEPCNILLIDTEGIGGLDENPTHDSCIFALSLLFSSFFIYNSVGSIDESAIQSISLVLNLANHIINPTSKDLSQYFPSFLWVVRDFSLQLIDEKGHPLTSKEYLEKVLMPQKGSSEACEEKNNIRKLIKTYFKDRNCCTLVRPTNNEGELQCLDEKDIQTLRPEFISQTRELRKNIMTGIKLKEINGKALDGEIIAEMMISYVDTINNGSVPCIDNTWNYLCKNIIGKVMKECEDMYEYDMNRCLDDDFPVAKEILKQYHSQAKLKALNNFKAKAVGEDLNFSISKIKDKIKEKYSIISSNNQDACKQICTNFLSDNYSIISTKLKKNQIKSYQDFEKELKTLKDYAKNHCPVMDIELLYEFLLNSTSITADFFFKSLSNEINIQKDLTKNTIFRLENDYKETTDILCKERDQLRLKLSISENSRIDLSLKEKSASEKLEELKSDRDSYEKEYRNTIRSIKNEFNEKLEESTKKLWEYEEKIKELEREIFRAQSDTSQELALLQQKTRYLEKSLEEYETREQKAQNDLKLYKLDHKNIIKELSSKQEEQIANYQSRLSQETDKYKELEKVLYEKNTELDQLKSKNEETEARLENLLSNFKESEEFNKTLLEQRERFFKQEWEKSIEKYESDLQHMRKTLNQAESKLKNHESNKLQISATLSKESAILAQKIDFLEQELKDTKKSLDLEKKRQANLLSSMNNINLDSSKNDLITEIIKIQETYDANLKSYENNFNITKNEQDQEITYLKTTIEDLELQNKIMKNMKTIKEKELNEENDILKEEKIKLLEKIKSLTFEYSKFVEDTEKKAQNKAKELEDRAEEMISCYIRENIEIKAKHEEVISQLKKYCDEDKRRNEIRVKEEKDRADKKIKIISEEYEKKILEEQENYESEIKNLQEELREIHEKNSKEIQHLRRKEEFDSQKISTLEKYLNSAKQQISSIQNTQAQALETHLQAFNCERSALLDKIERLALELANKERENSNFAFRIEQLLNKNTIKDKEIEDVKEQYSKEHGLLIEKLESSKQSYHKLADEMSQKKSEFKKDMALANQHIEFQYKKIADLEKSLQENMSKGSDSIKTWGNESSSELVETIEKLNNDKEAAEKKNEESKKKIKEMEMKFSRQTAMLEKEKSILTEKVIMIENKKLELEKRIQEEVKGLKSQMICSKDFDSLGRTIYLAENEKLKEKNCELEKTTTEISACYDRERVLWENKFTFLIQQRDQARDELKETQEKFDLALERLQKRKKNDKIGTATSTLISSVETRYLSQIKEIHEKYSSNILELKQKNKNLEREIKNLKEDYEIEKRNRSNDTGLHSKKMQDLINNEKKLMNDIEEIKTQKDKKIKDAMEMFKTEKKSFKGKIHEYQKKIKELDNSKGQMLLEFEKEKAKWALERDRLISEKDEDKDFIEGLEKKKDALIKENEKLRSYRGRMPSSRIDSLGSVNKSYMIGLCASNSSFDEASKEMKASTCASPGNLSNDFSNLTLRNKNFDVLKAHPNYQGELTKKLRRVYNENSYS</sequence>
<dbReference type="Gene3D" id="3.40.50.300">
    <property type="entry name" value="P-loop containing nucleotide triphosphate hydrolases"/>
    <property type="match status" value="1"/>
</dbReference>
<protein>
    <recommendedName>
        <fullName evidence="6">GB1/RHD3-type G domain-containing protein</fullName>
    </recommendedName>
</protein>
<keyword evidence="1" id="KW-0547">Nucleotide-binding</keyword>
<feature type="coiled-coil region" evidence="5">
    <location>
        <begin position="977"/>
        <end position="1140"/>
    </location>
</feature>
<dbReference type="Pfam" id="PF02841">
    <property type="entry name" value="GBP_C"/>
    <property type="match status" value="1"/>
</dbReference>
<dbReference type="CDD" id="cd01851">
    <property type="entry name" value="GBP"/>
    <property type="match status" value="1"/>
</dbReference>
<dbReference type="OrthoDB" id="312156at2759"/>
<dbReference type="SUPFAM" id="SSF48340">
    <property type="entry name" value="Interferon-induced guanylate-binding protein 1 (GBP1), C-terminal domain"/>
    <property type="match status" value="1"/>
</dbReference>
<dbReference type="InterPro" id="IPR036543">
    <property type="entry name" value="Guanylate-bd_C_sf"/>
</dbReference>
<dbReference type="InterPro" id="IPR030386">
    <property type="entry name" value="G_GB1_RHD3_dom"/>
</dbReference>
<dbReference type="Pfam" id="PF02263">
    <property type="entry name" value="GBP"/>
    <property type="match status" value="1"/>
</dbReference>
<keyword evidence="5" id="KW-0175">Coiled coil</keyword>
<gene>
    <name evidence="7" type="ORF">SteCoe_13378</name>
</gene>
<evidence type="ECO:0000256" key="4">
    <source>
        <dbReference type="PROSITE-ProRule" id="PRU01052"/>
    </source>
</evidence>
<evidence type="ECO:0000256" key="3">
    <source>
        <dbReference type="ARBA" id="ARBA00023134"/>
    </source>
</evidence>
<feature type="coiled-coil region" evidence="5">
    <location>
        <begin position="1188"/>
        <end position="1222"/>
    </location>
</feature>
<name>A0A1R2C8K3_9CILI</name>
<dbReference type="EMBL" id="MPUH01000240">
    <property type="protein sequence ID" value="OMJ85342.1"/>
    <property type="molecule type" value="Genomic_DNA"/>
</dbReference>
<reference evidence="7 8" key="1">
    <citation type="submission" date="2016-11" db="EMBL/GenBank/DDBJ databases">
        <title>The macronuclear genome of Stentor coeruleus: a giant cell with tiny introns.</title>
        <authorList>
            <person name="Slabodnick M."/>
            <person name="Ruby J.G."/>
            <person name="Reiff S.B."/>
            <person name="Swart E.C."/>
            <person name="Gosai S."/>
            <person name="Prabakaran S."/>
            <person name="Witkowska E."/>
            <person name="Larue G.E."/>
            <person name="Fisher S."/>
            <person name="Freeman R.M."/>
            <person name="Gunawardena J."/>
            <person name="Chu W."/>
            <person name="Stover N.A."/>
            <person name="Gregory B.D."/>
            <person name="Nowacki M."/>
            <person name="Derisi J."/>
            <person name="Roy S.W."/>
            <person name="Marshall W.F."/>
            <person name="Sood P."/>
        </authorList>
    </citation>
    <scope>NUCLEOTIDE SEQUENCE [LARGE SCALE GENOMIC DNA]</scope>
    <source>
        <strain evidence="7">WM001</strain>
    </source>
</reference>
<dbReference type="InterPro" id="IPR015894">
    <property type="entry name" value="Guanylate-bd_N"/>
</dbReference>
<feature type="coiled-coil region" evidence="5">
    <location>
        <begin position="535"/>
        <end position="794"/>
    </location>
</feature>
<dbReference type="SUPFAM" id="SSF52540">
    <property type="entry name" value="P-loop containing nucleoside triphosphate hydrolases"/>
    <property type="match status" value="1"/>
</dbReference>
<dbReference type="PANTHER" id="PTHR10751">
    <property type="entry name" value="GUANYLATE BINDING PROTEIN"/>
    <property type="match status" value="1"/>
</dbReference>
<comment type="caution">
    <text evidence="7">The sequence shown here is derived from an EMBL/GenBank/DDBJ whole genome shotgun (WGS) entry which is preliminary data.</text>
</comment>
<feature type="domain" description="GB1/RHD3-type G" evidence="6">
    <location>
        <begin position="46"/>
        <end position="280"/>
    </location>
</feature>
<comment type="similarity">
    <text evidence="4">Belongs to the TRAFAC class dynamin-like GTPase superfamily. GB1/RHD3 GTPase family.</text>
</comment>
<evidence type="ECO:0000259" key="6">
    <source>
        <dbReference type="PROSITE" id="PS51715"/>
    </source>
</evidence>
<evidence type="ECO:0000256" key="5">
    <source>
        <dbReference type="SAM" id="Coils"/>
    </source>
</evidence>
<keyword evidence="2" id="KW-0378">Hydrolase</keyword>
<keyword evidence="3" id="KW-0342">GTP-binding</keyword>
<feature type="coiled-coil region" evidence="5">
    <location>
        <begin position="840"/>
        <end position="928"/>
    </location>
</feature>
<dbReference type="PROSITE" id="PS51715">
    <property type="entry name" value="G_GB1_RHD3"/>
    <property type="match status" value="1"/>
</dbReference>